<dbReference type="Gene3D" id="3.40.250.10">
    <property type="entry name" value="Rhodanese-like domain"/>
    <property type="match status" value="1"/>
</dbReference>
<dbReference type="SMART" id="SM00849">
    <property type="entry name" value="Lactamase_B"/>
    <property type="match status" value="1"/>
</dbReference>
<evidence type="ECO:0000313" key="2">
    <source>
        <dbReference type="EMBL" id="EIE78037.1"/>
    </source>
</evidence>
<dbReference type="STRING" id="246409.I1BPA7"/>
<dbReference type="PANTHER" id="PTHR47708:SF2">
    <property type="entry name" value="SI:CH73-132F6.5"/>
    <property type="match status" value="1"/>
</dbReference>
<dbReference type="InParanoid" id="I1BPA7"/>
<evidence type="ECO:0000259" key="1">
    <source>
        <dbReference type="PROSITE" id="PS50206"/>
    </source>
</evidence>
<organism evidence="2 3">
    <name type="scientific">Rhizopus delemar (strain RA 99-880 / ATCC MYA-4621 / FGSC 9543 / NRRL 43880)</name>
    <name type="common">Mucormycosis agent</name>
    <name type="synonym">Rhizopus arrhizus var. delemar</name>
    <dbReference type="NCBI Taxonomy" id="246409"/>
    <lineage>
        <taxon>Eukaryota</taxon>
        <taxon>Fungi</taxon>
        <taxon>Fungi incertae sedis</taxon>
        <taxon>Mucoromycota</taxon>
        <taxon>Mucoromycotina</taxon>
        <taxon>Mucoromycetes</taxon>
        <taxon>Mucorales</taxon>
        <taxon>Mucorineae</taxon>
        <taxon>Rhizopodaceae</taxon>
        <taxon>Rhizopus</taxon>
    </lineage>
</organism>
<sequence>MNSSKHSIRIGCYSAFWGDSVAAAVQLVQHEGKNLDYLVADYLAEITMGILAARRQRRMMANKAQAGVDYISEFLTLALAKILPDIARNGTKVITNAGALDPVACKKAIESMIEKMNIKNVKVAAVWGDDVLIDKEEKTLSAFEDTHPFSTLSTVNHSLDADRLPSKDEPIVSLNAYLGASGIAAALKEGAQIIVTGRVVDSALVVGPLIHEYGWKEGATEGYYDLLASASLAGHIIECGCQATGGNFTDWQLAAQSPYGGYANMGYPIVEFSQSGSFVVTKPEKTGGLVTPATVSEQMVYEILDPALYLLPDVILDMRQITLSHVGPNRVLVSGAKGLQPTPYLKCSGIFLDGYKISVELLIGGIDAKKKALAVGEAVIERVQGMYKRMHVPDFKNYSIETIGAESLFGPHSKANASREVLLRISAQHVDSKALSLVALETIPSATCMAPGITGSGTGRPRAVPNLVHFPLLIPKTQVTTRYLVASGPEKHIAWGECDQKASYCKPSTVPSVPEANPSERLIKTALINVAYGRSGDKGDVCNIGIIARDPKYLPYIKRSITEEVMAGYMRHLLYKSLLHKPSEENLVNQPSRFYSTSSVKQITSNQLVSWSNEKKLYSDLIVIDVRERKEIEQKGKIKGALNIPLSPKLFSAALSDINKDATVVFHCQSGRRSDEATLLAGKLGYENCFSLTGGMNEWKGPVEPFMNNHSPWVHTILEKETETAQYVVTDLGNTQCTVTKEAYIIDPVLDYDPFGPSVNTLSASNIIKFIEQHDLNVTRIIETHVHADHLSSASYLKQTLPTKPNVYIGDKVTEVQKEFGKRYNLSKEELNPMGKQFDVLMHDGMKWKLGQDIDCSVISTPGHTPACMSYRIGDAAFVGDTLFMPDIGTARCDFPGGSVQDMYKSIHKMYNLWPNDTRIYVGHDYPPKERSYRWMTLLEDHKKSNKMIHEQVSMNEFIKMRQERDKVLKAPRYIHPSIQTNLRGGNLPTPETSVHDKTTLHQFFKLPIKWDKQ</sequence>
<dbReference type="InterPro" id="IPR044528">
    <property type="entry name" value="POD-like_MBL-fold"/>
</dbReference>
<dbReference type="Pfam" id="PF00753">
    <property type="entry name" value="Lactamase_B"/>
    <property type="match status" value="1"/>
</dbReference>
<proteinExistence type="predicted"/>
<dbReference type="OrthoDB" id="10265871at2759"/>
<dbReference type="GO" id="GO:0050313">
    <property type="term" value="F:sulfur dioxygenase activity"/>
    <property type="evidence" value="ECO:0007669"/>
    <property type="project" value="InterPro"/>
</dbReference>
<dbReference type="GeneID" id="93609713"/>
<dbReference type="AlphaFoldDB" id="I1BPA7"/>
<gene>
    <name evidence="2" type="ORF">RO3G_02741</name>
</gene>
<keyword evidence="3" id="KW-1185">Reference proteome</keyword>
<dbReference type="PROSITE" id="PS50206">
    <property type="entry name" value="RHODANESE_3"/>
    <property type="match status" value="1"/>
</dbReference>
<dbReference type="Pfam" id="PF07287">
    <property type="entry name" value="AtuA"/>
    <property type="match status" value="1"/>
</dbReference>
<dbReference type="SUPFAM" id="SSF52821">
    <property type="entry name" value="Rhodanese/Cell cycle control phosphatase"/>
    <property type="match status" value="1"/>
</dbReference>
<dbReference type="InterPro" id="IPR036873">
    <property type="entry name" value="Rhodanese-like_dom_sf"/>
</dbReference>
<dbReference type="SMART" id="SM00450">
    <property type="entry name" value="RHOD"/>
    <property type="match status" value="1"/>
</dbReference>
<dbReference type="InterPro" id="IPR036866">
    <property type="entry name" value="RibonucZ/Hydroxyglut_hydro"/>
</dbReference>
<dbReference type="eggNOG" id="KOG0814">
    <property type="taxonomic scope" value="Eukaryota"/>
</dbReference>
<dbReference type="EMBL" id="CH476733">
    <property type="protein sequence ID" value="EIE78037.1"/>
    <property type="molecule type" value="Genomic_DNA"/>
</dbReference>
<dbReference type="Pfam" id="PF23544">
    <property type="entry name" value="AtuA_ferredoxin"/>
    <property type="match status" value="1"/>
</dbReference>
<accession>I1BPA7</accession>
<dbReference type="CDD" id="cd07724">
    <property type="entry name" value="POD-like_MBL-fold"/>
    <property type="match status" value="1"/>
</dbReference>
<dbReference type="InterPro" id="IPR056362">
    <property type="entry name" value="AtuA-like_ferredoxin_dom"/>
</dbReference>
<feature type="domain" description="Rhodanese" evidence="1">
    <location>
        <begin position="617"/>
        <end position="705"/>
    </location>
</feature>
<dbReference type="GO" id="GO:0006749">
    <property type="term" value="P:glutathione metabolic process"/>
    <property type="evidence" value="ECO:0007669"/>
    <property type="project" value="InterPro"/>
</dbReference>
<dbReference type="InterPro" id="IPR001279">
    <property type="entry name" value="Metallo-B-lactamas"/>
</dbReference>
<evidence type="ECO:0000313" key="3">
    <source>
        <dbReference type="Proteomes" id="UP000009138"/>
    </source>
</evidence>
<name>I1BPA7_RHIO9</name>
<dbReference type="PANTHER" id="PTHR47708">
    <property type="match status" value="1"/>
</dbReference>
<reference evidence="2 3" key="1">
    <citation type="journal article" date="2009" name="PLoS Genet.">
        <title>Genomic analysis of the basal lineage fungus Rhizopus oryzae reveals a whole-genome duplication.</title>
        <authorList>
            <person name="Ma L.-J."/>
            <person name="Ibrahim A.S."/>
            <person name="Skory C."/>
            <person name="Grabherr M.G."/>
            <person name="Burger G."/>
            <person name="Butler M."/>
            <person name="Elias M."/>
            <person name="Idnurm A."/>
            <person name="Lang B.F."/>
            <person name="Sone T."/>
            <person name="Abe A."/>
            <person name="Calvo S.E."/>
            <person name="Corrochano L.M."/>
            <person name="Engels R."/>
            <person name="Fu J."/>
            <person name="Hansberg W."/>
            <person name="Kim J.-M."/>
            <person name="Kodira C.D."/>
            <person name="Koehrsen M.J."/>
            <person name="Liu B."/>
            <person name="Miranda-Saavedra D."/>
            <person name="O'Leary S."/>
            <person name="Ortiz-Castellanos L."/>
            <person name="Poulter R."/>
            <person name="Rodriguez-Romero J."/>
            <person name="Ruiz-Herrera J."/>
            <person name="Shen Y.-Q."/>
            <person name="Zeng Q."/>
            <person name="Galagan J."/>
            <person name="Birren B.W."/>
            <person name="Cuomo C.A."/>
            <person name="Wickes B.L."/>
        </authorList>
    </citation>
    <scope>NUCLEOTIDE SEQUENCE [LARGE SCALE GENOMIC DNA]</scope>
    <source>
        <strain evidence="3">RA 99-880 / ATCC MYA-4621 / FGSC 9543 / NRRL 43880</strain>
    </source>
</reference>
<dbReference type="RefSeq" id="XP_067513433.1">
    <property type="nucleotide sequence ID" value="XM_067657332.1"/>
</dbReference>
<dbReference type="CDD" id="cd00158">
    <property type="entry name" value="RHOD"/>
    <property type="match status" value="1"/>
</dbReference>
<dbReference type="InterPro" id="IPR001763">
    <property type="entry name" value="Rhodanese-like_dom"/>
</dbReference>
<protein>
    <recommendedName>
        <fullName evidence="1">Rhodanese domain-containing protein</fullName>
    </recommendedName>
</protein>
<dbReference type="InterPro" id="IPR010839">
    <property type="entry name" value="AtuA_N"/>
</dbReference>
<dbReference type="Gene3D" id="3.60.15.10">
    <property type="entry name" value="Ribonuclease Z/Hydroxyacylglutathione hydrolase-like"/>
    <property type="match status" value="1"/>
</dbReference>
<dbReference type="VEuPathDB" id="FungiDB:RO3G_02741"/>
<dbReference type="Pfam" id="PF00581">
    <property type="entry name" value="Rhodanese"/>
    <property type="match status" value="1"/>
</dbReference>
<dbReference type="SUPFAM" id="SSF56281">
    <property type="entry name" value="Metallo-hydrolase/oxidoreductase"/>
    <property type="match status" value="1"/>
</dbReference>
<dbReference type="Proteomes" id="UP000009138">
    <property type="component" value="Unassembled WGS sequence"/>
</dbReference>